<comment type="caution">
    <text evidence="1">The sequence shown here is derived from an EMBL/GenBank/DDBJ whole genome shotgun (WGS) entry which is preliminary data.</text>
</comment>
<reference evidence="1 2" key="1">
    <citation type="journal article" date="2017" name="Genome Biol. Evol.">
        <title>Phytophthora megakarya and P. palmivora, closely related causal agents of cacao black pod rot, underwent increases in genome sizes and gene numbers by different mechanisms.</title>
        <authorList>
            <person name="Ali S.S."/>
            <person name="Shao J."/>
            <person name="Lary D.J."/>
            <person name="Kronmiller B."/>
            <person name="Shen D."/>
            <person name="Strem M.D."/>
            <person name="Amoako-Attah I."/>
            <person name="Akrofi A.Y."/>
            <person name="Begoude B.A."/>
            <person name="Ten Hoopen G.M."/>
            <person name="Coulibaly K."/>
            <person name="Kebe B.I."/>
            <person name="Melnick R.L."/>
            <person name="Guiltinan M.J."/>
            <person name="Tyler B.M."/>
            <person name="Meinhardt L.W."/>
            <person name="Bailey B.A."/>
        </authorList>
    </citation>
    <scope>NUCLEOTIDE SEQUENCE [LARGE SCALE GENOMIC DNA]</scope>
    <source>
        <strain evidence="2">sbr112.9</strain>
    </source>
</reference>
<gene>
    <name evidence="1" type="ORF">PHPALM_28415</name>
</gene>
<keyword evidence="2" id="KW-1185">Reference proteome</keyword>
<proteinExistence type="predicted"/>
<dbReference type="Proteomes" id="UP000237271">
    <property type="component" value="Unassembled WGS sequence"/>
</dbReference>
<accession>A0A2P4XA53</accession>
<dbReference type="AlphaFoldDB" id="A0A2P4XA53"/>
<dbReference type="EMBL" id="NCKW01015572">
    <property type="protein sequence ID" value="POM62434.1"/>
    <property type="molecule type" value="Genomic_DNA"/>
</dbReference>
<name>A0A2P4XA53_9STRA</name>
<sequence>MLIDNTIALSRLNKLSSRHPIARTYKRLISLSEFVHGFTCIAKHIPADGILLRTRGREPGARIIFYMCKFSRHSKKFWKVWEAFSVETLSLIRRPEHTPLFGVNGAKSLASCGGYPGYHDQDDRRLGN</sequence>
<protein>
    <submittedName>
        <fullName evidence="1">Uncharacterized protein</fullName>
    </submittedName>
</protein>
<organism evidence="1 2">
    <name type="scientific">Phytophthora palmivora</name>
    <dbReference type="NCBI Taxonomy" id="4796"/>
    <lineage>
        <taxon>Eukaryota</taxon>
        <taxon>Sar</taxon>
        <taxon>Stramenopiles</taxon>
        <taxon>Oomycota</taxon>
        <taxon>Peronosporomycetes</taxon>
        <taxon>Peronosporales</taxon>
        <taxon>Peronosporaceae</taxon>
        <taxon>Phytophthora</taxon>
    </lineage>
</organism>
<evidence type="ECO:0000313" key="1">
    <source>
        <dbReference type="EMBL" id="POM62434.1"/>
    </source>
</evidence>
<evidence type="ECO:0000313" key="2">
    <source>
        <dbReference type="Proteomes" id="UP000237271"/>
    </source>
</evidence>